<dbReference type="GeneID" id="14893868"/>
<dbReference type="KEGG" id="eiv:EIN_254690"/>
<evidence type="ECO:0000313" key="3">
    <source>
        <dbReference type="Proteomes" id="UP000014680"/>
    </source>
</evidence>
<name>A0A0A1UEV7_ENTIV</name>
<dbReference type="InterPro" id="IPR006571">
    <property type="entry name" value="TLDc_dom"/>
</dbReference>
<feature type="non-terminal residue" evidence="2">
    <location>
        <position position="102"/>
    </location>
</feature>
<dbReference type="AlphaFoldDB" id="A0A0A1UEV7"/>
<dbReference type="RefSeq" id="XP_004261876.1">
    <property type="nucleotide sequence ID" value="XM_004261828.1"/>
</dbReference>
<protein>
    <recommendedName>
        <fullName evidence="1">TLDc domain-containing protein</fullName>
    </recommendedName>
</protein>
<dbReference type="EMBL" id="KB206169">
    <property type="protein sequence ID" value="ELP95105.1"/>
    <property type="molecule type" value="Genomic_DNA"/>
</dbReference>
<organism evidence="2 3">
    <name type="scientific">Entamoeba invadens IP1</name>
    <dbReference type="NCBI Taxonomy" id="370355"/>
    <lineage>
        <taxon>Eukaryota</taxon>
        <taxon>Amoebozoa</taxon>
        <taxon>Evosea</taxon>
        <taxon>Archamoebae</taxon>
        <taxon>Mastigamoebida</taxon>
        <taxon>Entamoebidae</taxon>
        <taxon>Entamoeba</taxon>
    </lineage>
</organism>
<proteinExistence type="predicted"/>
<dbReference type="Proteomes" id="UP000014680">
    <property type="component" value="Unassembled WGS sequence"/>
</dbReference>
<evidence type="ECO:0000313" key="2">
    <source>
        <dbReference type="EMBL" id="ELP95105.1"/>
    </source>
</evidence>
<evidence type="ECO:0000259" key="1">
    <source>
        <dbReference type="Pfam" id="PF07534"/>
    </source>
</evidence>
<keyword evidence="3" id="KW-1185">Reference proteome</keyword>
<sequence length="102" mass="11809">MGATLSSTKNYQDLFQTFSKWTGKARYSVLYDSTCQDISQFSFSNSVKNKSNVMIIIKAEGSIFGCYTSELLKYTEEERTMEIVNDKKHFVFVFKPEDRRSS</sequence>
<reference evidence="2 3" key="1">
    <citation type="submission" date="2012-10" db="EMBL/GenBank/DDBJ databases">
        <authorList>
            <person name="Zafar N."/>
            <person name="Inman J."/>
            <person name="Hall N."/>
            <person name="Lorenzi H."/>
            <person name="Caler E."/>
        </authorList>
    </citation>
    <scope>NUCLEOTIDE SEQUENCE [LARGE SCALE GENOMIC DNA]</scope>
    <source>
        <strain evidence="2 3">IP1</strain>
    </source>
</reference>
<feature type="domain" description="TLDc" evidence="1">
    <location>
        <begin position="5"/>
        <end position="97"/>
    </location>
</feature>
<gene>
    <name evidence="2" type="ORF">EIN_254690</name>
</gene>
<dbReference type="Pfam" id="PF07534">
    <property type="entry name" value="TLD"/>
    <property type="match status" value="1"/>
</dbReference>
<accession>A0A0A1UEV7</accession>
<dbReference type="VEuPathDB" id="AmoebaDB:EIN_254690"/>